<keyword evidence="3" id="KW-1185">Reference proteome</keyword>
<proteinExistence type="predicted"/>
<dbReference type="OrthoDB" id="10583580at2759"/>
<protein>
    <submittedName>
        <fullName evidence="2">Uncharacterized protein</fullName>
    </submittedName>
</protein>
<dbReference type="Proteomes" id="UP000292052">
    <property type="component" value="Unassembled WGS sequence"/>
</dbReference>
<evidence type="ECO:0000256" key="1">
    <source>
        <dbReference type="SAM" id="SignalP"/>
    </source>
</evidence>
<evidence type="ECO:0000313" key="3">
    <source>
        <dbReference type="Proteomes" id="UP000292052"/>
    </source>
</evidence>
<name>A0A482VGY3_ASBVE</name>
<dbReference type="AlphaFoldDB" id="A0A482VGY3"/>
<evidence type="ECO:0000313" key="2">
    <source>
        <dbReference type="EMBL" id="RZC32141.1"/>
    </source>
</evidence>
<dbReference type="EMBL" id="QDEB01099894">
    <property type="protein sequence ID" value="RZC32141.1"/>
    <property type="molecule type" value="Genomic_DNA"/>
</dbReference>
<feature type="chain" id="PRO_5019710583" evidence="1">
    <location>
        <begin position="18"/>
        <end position="141"/>
    </location>
</feature>
<organism evidence="2 3">
    <name type="scientific">Asbolus verrucosus</name>
    <name type="common">Desert ironclad beetle</name>
    <dbReference type="NCBI Taxonomy" id="1661398"/>
    <lineage>
        <taxon>Eukaryota</taxon>
        <taxon>Metazoa</taxon>
        <taxon>Ecdysozoa</taxon>
        <taxon>Arthropoda</taxon>
        <taxon>Hexapoda</taxon>
        <taxon>Insecta</taxon>
        <taxon>Pterygota</taxon>
        <taxon>Neoptera</taxon>
        <taxon>Endopterygota</taxon>
        <taxon>Coleoptera</taxon>
        <taxon>Polyphaga</taxon>
        <taxon>Cucujiformia</taxon>
        <taxon>Tenebrionidae</taxon>
        <taxon>Pimeliinae</taxon>
        <taxon>Asbolus</taxon>
    </lineage>
</organism>
<accession>A0A482VGY3</accession>
<sequence>MNSFVVVFLAALACASAGIIASPAAQVLQGPSSRTTIVGPDGSAISAVAPGGSIVTDSQPAVVAQTVAAAPLVAAAPVVAGPAVVAAPSVLAARSVLAGPSLVAGSSVLTGLGGTVIAGPSGTISAAQPLVAPGVISAAVW</sequence>
<comment type="caution">
    <text evidence="2">The sequence shown here is derived from an EMBL/GenBank/DDBJ whole genome shotgun (WGS) entry which is preliminary data.</text>
</comment>
<gene>
    <name evidence="2" type="ORF">BDFB_003847</name>
</gene>
<keyword evidence="1" id="KW-0732">Signal</keyword>
<reference evidence="2 3" key="1">
    <citation type="submission" date="2017-03" db="EMBL/GenBank/DDBJ databases">
        <title>Genome of the blue death feigning beetle - Asbolus verrucosus.</title>
        <authorList>
            <person name="Rider S.D."/>
        </authorList>
    </citation>
    <scope>NUCLEOTIDE SEQUENCE [LARGE SCALE GENOMIC DNA]</scope>
    <source>
        <strain evidence="2">Butters</strain>
        <tissue evidence="2">Head and leg muscle</tissue>
    </source>
</reference>
<feature type="signal peptide" evidence="1">
    <location>
        <begin position="1"/>
        <end position="17"/>
    </location>
</feature>